<evidence type="ECO:0000313" key="1">
    <source>
        <dbReference type="EMBL" id="TCL38661.1"/>
    </source>
</evidence>
<comment type="caution">
    <text evidence="1">The sequence shown here is derived from an EMBL/GenBank/DDBJ whole genome shotgun (WGS) entry which is preliminary data.</text>
</comment>
<dbReference type="RefSeq" id="WP_132076764.1">
    <property type="nucleotide sequence ID" value="NZ_DALYTA010000011.1"/>
</dbReference>
<proteinExistence type="predicted"/>
<dbReference type="Proteomes" id="UP000295063">
    <property type="component" value="Unassembled WGS sequence"/>
</dbReference>
<evidence type="ECO:0008006" key="3">
    <source>
        <dbReference type="Google" id="ProtNLM"/>
    </source>
</evidence>
<name>A0A4R1Q8G9_9FIRM</name>
<dbReference type="CDD" id="cd04868">
    <property type="entry name" value="ACT_AK-like"/>
    <property type="match status" value="1"/>
</dbReference>
<dbReference type="AlphaFoldDB" id="A0A4R1Q8G9"/>
<dbReference type="InterPro" id="IPR045865">
    <property type="entry name" value="ACT-like_dom_sf"/>
</dbReference>
<accession>A0A4R1Q8G9</accession>
<gene>
    <name evidence="1" type="ORF">EV210_103136</name>
</gene>
<organism evidence="1 2">
    <name type="scientific">Anaerospora hongkongensis</name>
    <dbReference type="NCBI Taxonomy" id="244830"/>
    <lineage>
        <taxon>Bacteria</taxon>
        <taxon>Bacillati</taxon>
        <taxon>Bacillota</taxon>
        <taxon>Negativicutes</taxon>
        <taxon>Selenomonadales</taxon>
        <taxon>Sporomusaceae</taxon>
        <taxon>Anaerospora</taxon>
    </lineage>
</organism>
<keyword evidence="2" id="KW-1185">Reference proteome</keyword>
<dbReference type="Gene3D" id="3.30.2130.10">
    <property type="entry name" value="VC0802-like"/>
    <property type="match status" value="1"/>
</dbReference>
<dbReference type="EMBL" id="SLUI01000003">
    <property type="protein sequence ID" value="TCL38661.1"/>
    <property type="molecule type" value="Genomic_DNA"/>
</dbReference>
<dbReference type="SUPFAM" id="SSF55021">
    <property type="entry name" value="ACT-like"/>
    <property type="match status" value="1"/>
</dbReference>
<protein>
    <recommendedName>
        <fullName evidence="3">Aspartate kinase</fullName>
    </recommendedName>
</protein>
<reference evidence="1 2" key="1">
    <citation type="submission" date="2019-03" db="EMBL/GenBank/DDBJ databases">
        <title>Genomic Encyclopedia of Type Strains, Phase IV (KMG-IV): sequencing the most valuable type-strain genomes for metagenomic binning, comparative biology and taxonomic classification.</title>
        <authorList>
            <person name="Goeker M."/>
        </authorList>
    </citation>
    <scope>NUCLEOTIDE SEQUENCE [LARGE SCALE GENOMIC DNA]</scope>
    <source>
        <strain evidence="1 2">DSM 15969</strain>
    </source>
</reference>
<sequence>MDRMLEVTELTVESVSIEDELITTVDSFTCVAHVRVNLLNGPGAVTRMLQELAANHVNLELISIRAGQVMFTVPEEAVETVCAGLKQFDCCFDIEKQCSIVSISGGKVTQVPDLTARITGELLSEEIPLLRMLGSVHQITMLLPTAHLPSMVTILESKFGIAFG</sequence>
<evidence type="ECO:0000313" key="2">
    <source>
        <dbReference type="Proteomes" id="UP000295063"/>
    </source>
</evidence>